<dbReference type="InterPro" id="IPR025600">
    <property type="entry name" value="YccJ"/>
</dbReference>
<dbReference type="EMBL" id="RFFH01000003">
    <property type="protein sequence ID" value="RMI33244.1"/>
    <property type="molecule type" value="Genomic_DNA"/>
</dbReference>
<dbReference type="Pfam" id="PF13993">
    <property type="entry name" value="YccJ"/>
    <property type="match status" value="1"/>
</dbReference>
<dbReference type="OrthoDB" id="6456234at2"/>
<dbReference type="Proteomes" id="UP000279275">
    <property type="component" value="Unassembled WGS sequence"/>
</dbReference>
<gene>
    <name evidence="1" type="ORF">EBN03_08620</name>
</gene>
<comment type="caution">
    <text evidence="1">The sequence shown here is derived from an EMBL/GenBank/DDBJ whole genome shotgun (WGS) entry which is preliminary data.</text>
</comment>
<protein>
    <submittedName>
        <fullName evidence="1">Uncharacterized protein</fullName>
    </submittedName>
</protein>
<evidence type="ECO:0000313" key="1">
    <source>
        <dbReference type="EMBL" id="RMI33244.1"/>
    </source>
</evidence>
<keyword evidence="2" id="KW-1185">Reference proteome</keyword>
<organism evidence="1 2">
    <name type="scientific">Nocardia stercoris</name>
    <dbReference type="NCBI Taxonomy" id="2483361"/>
    <lineage>
        <taxon>Bacteria</taxon>
        <taxon>Bacillati</taxon>
        <taxon>Actinomycetota</taxon>
        <taxon>Actinomycetes</taxon>
        <taxon>Mycobacteriales</taxon>
        <taxon>Nocardiaceae</taxon>
        <taxon>Nocardia</taxon>
    </lineage>
</organism>
<sequence length="70" mass="7759">MAFEESSVWAAEHDTSVEIVDAIFARAGNDEQLAQRIWAERPRDVLDAAFAESTAASLIWDGRVIQRPNG</sequence>
<dbReference type="RefSeq" id="WP_122187438.1">
    <property type="nucleotide sequence ID" value="NZ_RFFH01000003.1"/>
</dbReference>
<accession>A0A3M2L7C5</accession>
<name>A0A3M2L7C5_9NOCA</name>
<reference evidence="1 2" key="1">
    <citation type="submission" date="2018-10" db="EMBL/GenBank/DDBJ databases">
        <title>Isolation from cow dung.</title>
        <authorList>
            <person name="Ling L."/>
        </authorList>
    </citation>
    <scope>NUCLEOTIDE SEQUENCE [LARGE SCALE GENOMIC DNA]</scope>
    <source>
        <strain evidence="1 2">NEAU-LL90</strain>
    </source>
</reference>
<evidence type="ECO:0000313" key="2">
    <source>
        <dbReference type="Proteomes" id="UP000279275"/>
    </source>
</evidence>
<proteinExistence type="predicted"/>
<dbReference type="AlphaFoldDB" id="A0A3M2L7C5"/>